<keyword evidence="2" id="KW-0805">Transcription regulation</keyword>
<dbReference type="PROSITE" id="PS50110">
    <property type="entry name" value="RESPONSE_REGULATORY"/>
    <property type="match status" value="1"/>
</dbReference>
<dbReference type="EMBL" id="FXZM01000006">
    <property type="protein sequence ID" value="SMY11907.1"/>
    <property type="molecule type" value="Genomic_DNA"/>
</dbReference>
<dbReference type="PANTHER" id="PTHR43214">
    <property type="entry name" value="TWO-COMPONENT RESPONSE REGULATOR"/>
    <property type="match status" value="1"/>
</dbReference>
<dbReference type="Gene3D" id="3.40.50.2300">
    <property type="match status" value="1"/>
</dbReference>
<evidence type="ECO:0000259" key="6">
    <source>
        <dbReference type="PROSITE" id="PS50043"/>
    </source>
</evidence>
<dbReference type="PROSITE" id="PS50043">
    <property type="entry name" value="HTH_LUXR_2"/>
    <property type="match status" value="1"/>
</dbReference>
<evidence type="ECO:0000256" key="5">
    <source>
        <dbReference type="PROSITE-ProRule" id="PRU00169"/>
    </source>
</evidence>
<evidence type="ECO:0000256" key="2">
    <source>
        <dbReference type="ARBA" id="ARBA00023015"/>
    </source>
</evidence>
<reference evidence="9" key="1">
    <citation type="submission" date="2017-03" db="EMBL/GenBank/DDBJ databases">
        <authorList>
            <person name="Monnet C."/>
        </authorList>
    </citation>
    <scope>NUCLEOTIDE SEQUENCE [LARGE SCALE GENOMIC DNA]</scope>
    <source>
        <strain evidence="9">SJ5-8</strain>
    </source>
</reference>
<name>A0A2H1L4S8_9MICO</name>
<dbReference type="CDD" id="cd17535">
    <property type="entry name" value="REC_NarL-like"/>
    <property type="match status" value="1"/>
</dbReference>
<evidence type="ECO:0000256" key="3">
    <source>
        <dbReference type="ARBA" id="ARBA00023125"/>
    </source>
</evidence>
<dbReference type="PROSITE" id="PS00622">
    <property type="entry name" value="HTH_LUXR_1"/>
    <property type="match status" value="1"/>
</dbReference>
<dbReference type="CDD" id="cd06170">
    <property type="entry name" value="LuxR_C_like"/>
    <property type="match status" value="1"/>
</dbReference>
<proteinExistence type="predicted"/>
<gene>
    <name evidence="8" type="ORF">BJEO58_01499</name>
</gene>
<evidence type="ECO:0000313" key="9">
    <source>
        <dbReference type="Proteomes" id="UP000234462"/>
    </source>
</evidence>
<dbReference type="InterPro" id="IPR001789">
    <property type="entry name" value="Sig_transdc_resp-reg_receiver"/>
</dbReference>
<dbReference type="InterPro" id="IPR058245">
    <property type="entry name" value="NreC/VraR/RcsB-like_REC"/>
</dbReference>
<protein>
    <submittedName>
        <fullName evidence="8">Two component transcriptional regulator, LuxR family</fullName>
    </submittedName>
</protein>
<dbReference type="SUPFAM" id="SSF52172">
    <property type="entry name" value="CheY-like"/>
    <property type="match status" value="1"/>
</dbReference>
<dbReference type="RefSeq" id="WP_101588867.1">
    <property type="nucleotide sequence ID" value="NZ_FXZM01000006.1"/>
</dbReference>
<dbReference type="GO" id="GO:0003677">
    <property type="term" value="F:DNA binding"/>
    <property type="evidence" value="ECO:0007669"/>
    <property type="project" value="UniProtKB-KW"/>
</dbReference>
<keyword evidence="3" id="KW-0238">DNA-binding</keyword>
<feature type="domain" description="Response regulatory" evidence="7">
    <location>
        <begin position="4"/>
        <end position="122"/>
    </location>
</feature>
<dbReference type="OrthoDB" id="9808843at2"/>
<dbReference type="GO" id="GO:0006355">
    <property type="term" value="P:regulation of DNA-templated transcription"/>
    <property type="evidence" value="ECO:0007669"/>
    <property type="project" value="InterPro"/>
</dbReference>
<feature type="domain" description="HTH luxR-type" evidence="6">
    <location>
        <begin position="146"/>
        <end position="211"/>
    </location>
</feature>
<dbReference type="InterPro" id="IPR011006">
    <property type="entry name" value="CheY-like_superfamily"/>
</dbReference>
<dbReference type="SMART" id="SM00421">
    <property type="entry name" value="HTH_LUXR"/>
    <property type="match status" value="1"/>
</dbReference>
<evidence type="ECO:0000256" key="4">
    <source>
        <dbReference type="ARBA" id="ARBA00023163"/>
    </source>
</evidence>
<organism evidence="8 9">
    <name type="scientific">Brevibacterium jeotgali</name>
    <dbReference type="NCBI Taxonomy" id="1262550"/>
    <lineage>
        <taxon>Bacteria</taxon>
        <taxon>Bacillati</taxon>
        <taxon>Actinomycetota</taxon>
        <taxon>Actinomycetes</taxon>
        <taxon>Micrococcales</taxon>
        <taxon>Brevibacteriaceae</taxon>
        <taxon>Brevibacterium</taxon>
    </lineage>
</organism>
<accession>A0A2H1L4S8</accession>
<dbReference type="Pfam" id="PF00196">
    <property type="entry name" value="GerE"/>
    <property type="match status" value="1"/>
</dbReference>
<keyword evidence="9" id="KW-1185">Reference proteome</keyword>
<dbReference type="InterPro" id="IPR000792">
    <property type="entry name" value="Tscrpt_reg_LuxR_C"/>
</dbReference>
<feature type="modified residue" description="4-aspartylphosphate" evidence="5">
    <location>
        <position position="55"/>
    </location>
</feature>
<dbReference type="GO" id="GO:0000160">
    <property type="term" value="P:phosphorelay signal transduction system"/>
    <property type="evidence" value="ECO:0007669"/>
    <property type="project" value="InterPro"/>
</dbReference>
<keyword evidence="4" id="KW-0804">Transcription</keyword>
<dbReference type="InterPro" id="IPR039420">
    <property type="entry name" value="WalR-like"/>
</dbReference>
<dbReference type="AlphaFoldDB" id="A0A2H1L4S8"/>
<evidence type="ECO:0000259" key="7">
    <source>
        <dbReference type="PROSITE" id="PS50110"/>
    </source>
</evidence>
<dbReference type="PRINTS" id="PR00038">
    <property type="entry name" value="HTHLUXR"/>
</dbReference>
<keyword evidence="1 5" id="KW-0597">Phosphoprotein</keyword>
<dbReference type="Pfam" id="PF00072">
    <property type="entry name" value="Response_reg"/>
    <property type="match status" value="1"/>
</dbReference>
<evidence type="ECO:0000313" key="8">
    <source>
        <dbReference type="EMBL" id="SMY11907.1"/>
    </source>
</evidence>
<dbReference type="PANTHER" id="PTHR43214:SF24">
    <property type="entry name" value="TRANSCRIPTIONAL REGULATORY PROTEIN NARL-RELATED"/>
    <property type="match status" value="1"/>
</dbReference>
<dbReference type="Proteomes" id="UP000234462">
    <property type="component" value="Unassembled WGS sequence"/>
</dbReference>
<dbReference type="InterPro" id="IPR016032">
    <property type="entry name" value="Sig_transdc_resp-reg_C-effctor"/>
</dbReference>
<sequence length="217" mass="23190">MTVRIVLVDDQELVRAGLALLAARDGDIEIVGEAGDGLEGLAVVRRARPDVVLMDLRMPLVDGIAATEQISRDRELGDVRVLVLTTFDAEEDVLAAVRAGASGYLLKDVDGPGLRQAIRDVASGDSIADPSLTRILFRQASRSAHRPEMVAGLSERETEVLAEVGRGCTNAEIAATLFLSPETIRTYVSRMRAKLGARDRAQLVVLAYESGLVTPGG</sequence>
<dbReference type="SUPFAM" id="SSF46894">
    <property type="entry name" value="C-terminal effector domain of the bipartite response regulators"/>
    <property type="match status" value="1"/>
</dbReference>
<dbReference type="SMART" id="SM00448">
    <property type="entry name" value="REC"/>
    <property type="match status" value="1"/>
</dbReference>
<evidence type="ECO:0000256" key="1">
    <source>
        <dbReference type="ARBA" id="ARBA00022553"/>
    </source>
</evidence>